<dbReference type="eggNOG" id="ENOG5033A8E">
    <property type="taxonomic scope" value="Bacteria"/>
</dbReference>
<dbReference type="KEGG" id="ske:Sked_17680"/>
<feature type="compositionally biased region" description="Acidic residues" evidence="1">
    <location>
        <begin position="113"/>
        <end position="124"/>
    </location>
</feature>
<evidence type="ECO:0000256" key="1">
    <source>
        <dbReference type="SAM" id="MobiDB-lite"/>
    </source>
</evidence>
<proteinExistence type="predicted"/>
<reference evidence="2 3" key="1">
    <citation type="journal article" date="2009" name="Stand. Genomic Sci.">
        <title>Complete genome sequence of Sanguibacter keddieii type strain (ST-74).</title>
        <authorList>
            <person name="Ivanova N."/>
            <person name="Sikorski J."/>
            <person name="Sims D."/>
            <person name="Brettin T."/>
            <person name="Detter J.C."/>
            <person name="Han C."/>
            <person name="Lapidus A."/>
            <person name="Copeland A."/>
            <person name="Glavina Del Rio T."/>
            <person name="Nolan M."/>
            <person name="Chen F."/>
            <person name="Lucas S."/>
            <person name="Tice H."/>
            <person name="Cheng J.F."/>
            <person name="Bruce D."/>
            <person name="Goodwin L."/>
            <person name="Pitluck S."/>
            <person name="Pati A."/>
            <person name="Mavromatis K."/>
            <person name="Chen A."/>
            <person name="Palaniappan K."/>
            <person name="D'haeseleer P."/>
            <person name="Chain P."/>
            <person name="Bristow J."/>
            <person name="Eisen J.A."/>
            <person name="Markowitz V."/>
            <person name="Hugenholtz P."/>
            <person name="Goker M."/>
            <person name="Pukall R."/>
            <person name="Klenk H.P."/>
            <person name="Kyrpides N.C."/>
        </authorList>
    </citation>
    <scope>NUCLEOTIDE SEQUENCE [LARGE SCALE GENOMIC DNA]</scope>
    <source>
        <strain evidence="3">ATCC 51767 / DSM 10542 / NCFB 3025 / ST-74</strain>
    </source>
</reference>
<feature type="compositionally biased region" description="Basic and acidic residues" evidence="1">
    <location>
        <begin position="83"/>
        <end position="92"/>
    </location>
</feature>
<dbReference type="EMBL" id="CP001819">
    <property type="protein sequence ID" value="ACZ21695.1"/>
    <property type="molecule type" value="Genomic_DNA"/>
</dbReference>
<accession>D1BGX5</accession>
<evidence type="ECO:0000313" key="2">
    <source>
        <dbReference type="EMBL" id="ACZ21695.1"/>
    </source>
</evidence>
<gene>
    <name evidence="2" type="ordered locus">Sked_17680</name>
</gene>
<sequence length="124" mass="13374">MSRLFWLGTGVALTVVVVVKGRQVVRRYAPATLVDQATATAQATGSALSEAASRFLDDFRAARDERAEQLSDSLLARTQGSVDDLRARRDATSRPGAARPGSARAHGRHSDLEDPDDDELGYSF</sequence>
<feature type="region of interest" description="Disordered" evidence="1">
    <location>
        <begin position="81"/>
        <end position="124"/>
    </location>
</feature>
<feature type="compositionally biased region" description="Low complexity" evidence="1">
    <location>
        <begin position="93"/>
        <end position="104"/>
    </location>
</feature>
<dbReference type="HOGENOM" id="CLU_1980770_0_0_11"/>
<name>D1BGX5_SANKS</name>
<keyword evidence="3" id="KW-1185">Reference proteome</keyword>
<dbReference type="RefSeq" id="WP_012866764.1">
    <property type="nucleotide sequence ID" value="NC_013521.1"/>
</dbReference>
<organism evidence="2 3">
    <name type="scientific">Sanguibacter keddieii (strain ATCC 51767 / DSM 10542 / NCFB 3025 / ST-74)</name>
    <dbReference type="NCBI Taxonomy" id="446469"/>
    <lineage>
        <taxon>Bacteria</taxon>
        <taxon>Bacillati</taxon>
        <taxon>Actinomycetota</taxon>
        <taxon>Actinomycetes</taxon>
        <taxon>Micrococcales</taxon>
        <taxon>Sanguibacteraceae</taxon>
        <taxon>Sanguibacter</taxon>
    </lineage>
</organism>
<evidence type="ECO:0008006" key="4">
    <source>
        <dbReference type="Google" id="ProtNLM"/>
    </source>
</evidence>
<protein>
    <recommendedName>
        <fullName evidence="4">Secreted protein</fullName>
    </recommendedName>
</protein>
<dbReference type="STRING" id="446469.Sked_17680"/>
<dbReference type="OrthoDB" id="5147957at2"/>
<dbReference type="Proteomes" id="UP000000322">
    <property type="component" value="Chromosome"/>
</dbReference>
<dbReference type="AlphaFoldDB" id="D1BGX5"/>
<evidence type="ECO:0000313" key="3">
    <source>
        <dbReference type="Proteomes" id="UP000000322"/>
    </source>
</evidence>